<feature type="domain" description="N-acetyltransferase" evidence="3">
    <location>
        <begin position="30"/>
        <end position="192"/>
    </location>
</feature>
<dbReference type="InterPro" id="IPR016181">
    <property type="entry name" value="Acyl_CoA_acyltransferase"/>
</dbReference>
<dbReference type="Pfam" id="PF00583">
    <property type="entry name" value="Acetyltransf_1"/>
    <property type="match status" value="1"/>
</dbReference>
<sequence>MHEVNIVEQSVADLVDYFSVPISFEVRTILDVRAVDEGWGGFVLTEQQIETPYVKDYDAVQDEPSLEWSQRWDISNWGVLSVFVSSSRVGGCVMAFDTPGIHKLEDRKDVIALWDLRVHPDHRRKGIGAQLFQSAEEWARKRGCRLLRVETQNINVPACRFYRRQGCVLGAIDRYAYAEFPEEVELEWFKEL</sequence>
<dbReference type="GO" id="GO:0016746">
    <property type="term" value="F:acyltransferase activity"/>
    <property type="evidence" value="ECO:0007669"/>
    <property type="project" value="UniProtKB-KW"/>
</dbReference>
<organism evidence="4 5">
    <name type="scientific">Eiseniibacteriota bacterium</name>
    <dbReference type="NCBI Taxonomy" id="2212470"/>
    <lineage>
        <taxon>Bacteria</taxon>
        <taxon>Candidatus Eiseniibacteriota</taxon>
    </lineage>
</organism>
<evidence type="ECO:0000256" key="2">
    <source>
        <dbReference type="ARBA" id="ARBA00023315"/>
    </source>
</evidence>
<reference evidence="4 5" key="1">
    <citation type="submission" date="2024-09" db="EMBL/GenBank/DDBJ databases">
        <authorList>
            <person name="D'Angelo T."/>
        </authorList>
    </citation>
    <scope>NUCLEOTIDE SEQUENCE [LARGE SCALE GENOMIC DNA]</scope>
    <source>
        <strain evidence="4">SAG AM-320-E07</strain>
    </source>
</reference>
<accession>A0ABV6YJI3</accession>
<dbReference type="InterPro" id="IPR000182">
    <property type="entry name" value="GNAT_dom"/>
</dbReference>
<proteinExistence type="predicted"/>
<evidence type="ECO:0000259" key="3">
    <source>
        <dbReference type="PROSITE" id="PS51186"/>
    </source>
</evidence>
<dbReference type="Proteomes" id="UP001593833">
    <property type="component" value="Unassembled WGS sequence"/>
</dbReference>
<evidence type="ECO:0000256" key="1">
    <source>
        <dbReference type="ARBA" id="ARBA00022679"/>
    </source>
</evidence>
<dbReference type="InterPro" id="IPR050832">
    <property type="entry name" value="Bact_Acetyltransf"/>
</dbReference>
<keyword evidence="1 4" id="KW-0808">Transferase</keyword>
<dbReference type="PROSITE" id="PS51186">
    <property type="entry name" value="GNAT"/>
    <property type="match status" value="1"/>
</dbReference>
<dbReference type="SUPFAM" id="SSF55729">
    <property type="entry name" value="Acyl-CoA N-acyltransferases (Nat)"/>
    <property type="match status" value="1"/>
</dbReference>
<keyword evidence="5" id="KW-1185">Reference proteome</keyword>
<comment type="caution">
    <text evidence="4">The sequence shown here is derived from an EMBL/GenBank/DDBJ whole genome shotgun (WGS) entry which is preliminary data.</text>
</comment>
<dbReference type="PANTHER" id="PTHR43877">
    <property type="entry name" value="AMINOALKYLPHOSPHONATE N-ACETYLTRANSFERASE-RELATED-RELATED"/>
    <property type="match status" value="1"/>
</dbReference>
<dbReference type="EC" id="2.3.1.-" evidence="4"/>
<name>A0ABV6YJI3_UNCEI</name>
<protein>
    <submittedName>
        <fullName evidence="4">GNAT family N-acetyltransferase</fullName>
        <ecNumber evidence="4">2.3.1.-</ecNumber>
    </submittedName>
</protein>
<dbReference type="InterPro" id="IPR008125">
    <property type="entry name" value="Streptothricin_AcTrfase"/>
</dbReference>
<evidence type="ECO:0000313" key="4">
    <source>
        <dbReference type="EMBL" id="MFC1572495.1"/>
    </source>
</evidence>
<dbReference type="PRINTS" id="PR01754">
    <property type="entry name" value="SACTRNSFRASE"/>
</dbReference>
<dbReference type="Gene3D" id="3.40.630.30">
    <property type="match status" value="1"/>
</dbReference>
<evidence type="ECO:0000313" key="5">
    <source>
        <dbReference type="Proteomes" id="UP001593833"/>
    </source>
</evidence>
<dbReference type="CDD" id="cd04301">
    <property type="entry name" value="NAT_SF"/>
    <property type="match status" value="1"/>
</dbReference>
<keyword evidence="2 4" id="KW-0012">Acyltransferase</keyword>
<dbReference type="EMBL" id="JBHPKH010000018">
    <property type="protein sequence ID" value="MFC1572495.1"/>
    <property type="molecule type" value="Genomic_DNA"/>
</dbReference>
<gene>
    <name evidence="4" type="ORF">ACFL6M_02740</name>
</gene>